<sequence>MRTIKNAMILTLVVCVNVFFTSCSSDDTPQDTLIGKWQILKDVASNGEEYELTECEKKGIVEFKSDNTYKDVSYEVNMNEECVSYISEGTWKDKGNNTLGVTYEGTTNDVKYYFVDGNLKVMTKEEGVEIGYTIYKKI</sequence>
<name>A0A420E0J7_9FLAO</name>
<evidence type="ECO:0000313" key="3">
    <source>
        <dbReference type="EMBL" id="RKF03600.1"/>
    </source>
</evidence>
<dbReference type="Proteomes" id="UP000285780">
    <property type="component" value="Unassembled WGS sequence"/>
</dbReference>
<feature type="signal peptide" evidence="1">
    <location>
        <begin position="1"/>
        <end position="25"/>
    </location>
</feature>
<dbReference type="Pfam" id="PF13648">
    <property type="entry name" value="Lipocalin_4"/>
    <property type="match status" value="1"/>
</dbReference>
<dbReference type="EMBL" id="RAQM01000009">
    <property type="protein sequence ID" value="RKF03600.1"/>
    <property type="molecule type" value="Genomic_DNA"/>
</dbReference>
<gene>
    <name evidence="3" type="ORF">C8N26_1990</name>
</gene>
<dbReference type="RefSeq" id="WP_120187125.1">
    <property type="nucleotide sequence ID" value="NZ_RAQM01000009.1"/>
</dbReference>
<organism evidence="3 4">
    <name type="scientific">Tenacibaculum lutimaris</name>
    <dbReference type="NCBI Taxonomy" id="285258"/>
    <lineage>
        <taxon>Bacteria</taxon>
        <taxon>Pseudomonadati</taxon>
        <taxon>Bacteroidota</taxon>
        <taxon>Flavobacteriia</taxon>
        <taxon>Flavobacteriales</taxon>
        <taxon>Flavobacteriaceae</taxon>
        <taxon>Tenacibaculum</taxon>
    </lineage>
</organism>
<dbReference type="AlphaFoldDB" id="A0A420E0J7"/>
<keyword evidence="1" id="KW-0732">Signal</keyword>
<evidence type="ECO:0000313" key="4">
    <source>
        <dbReference type="Proteomes" id="UP000285780"/>
    </source>
</evidence>
<feature type="domain" description="Lipocalin-like" evidence="2">
    <location>
        <begin position="33"/>
        <end position="113"/>
    </location>
</feature>
<keyword evidence="4" id="KW-1185">Reference proteome</keyword>
<reference evidence="3 4" key="1">
    <citation type="submission" date="2018-09" db="EMBL/GenBank/DDBJ databases">
        <title>Genomic Encyclopedia of Archaeal and Bacterial Type Strains, Phase II (KMG-II): from individual species to whole genera.</title>
        <authorList>
            <person name="Goeker M."/>
        </authorList>
    </citation>
    <scope>NUCLEOTIDE SEQUENCE [LARGE SCALE GENOMIC DNA]</scope>
    <source>
        <strain evidence="3 4">DSM 16505</strain>
    </source>
</reference>
<evidence type="ECO:0000259" key="2">
    <source>
        <dbReference type="Pfam" id="PF13648"/>
    </source>
</evidence>
<comment type="caution">
    <text evidence="3">The sequence shown here is derived from an EMBL/GenBank/DDBJ whole genome shotgun (WGS) entry which is preliminary data.</text>
</comment>
<accession>A0A420E0J7</accession>
<evidence type="ECO:0000256" key="1">
    <source>
        <dbReference type="SAM" id="SignalP"/>
    </source>
</evidence>
<feature type="chain" id="PRO_5019215301" evidence="1">
    <location>
        <begin position="26"/>
        <end position="138"/>
    </location>
</feature>
<dbReference type="InterPro" id="IPR024311">
    <property type="entry name" value="Lipocalin-like"/>
</dbReference>
<dbReference type="PROSITE" id="PS51257">
    <property type="entry name" value="PROKAR_LIPOPROTEIN"/>
    <property type="match status" value="1"/>
</dbReference>
<proteinExistence type="predicted"/>
<protein>
    <submittedName>
        <fullName evidence="3">Lipocalin-like protein</fullName>
    </submittedName>
</protein>